<reference evidence="2" key="1">
    <citation type="submission" date="2009-08" db="EMBL/GenBank/DDBJ databases">
        <authorList>
            <consortium name="US DOE Joint Genome Institute"/>
            <person name="Lucas S."/>
            <person name="Copeland A."/>
            <person name="Lapidus A."/>
            <person name="Glavina del Rio T."/>
            <person name="Dalin E."/>
            <person name="Tice H."/>
            <person name="Bruce D."/>
            <person name="Barry K."/>
            <person name="Pitluck S."/>
            <person name="Lowry S."/>
            <person name="Larimer F."/>
            <person name="Land M."/>
            <person name="Hauser L."/>
            <person name="Kyrpides N."/>
            <person name="Ivanova N."/>
            <person name="McMahon K.D."/>
            <person name="Hugenholtz P."/>
        </authorList>
    </citation>
    <scope>NUCLEOTIDE SEQUENCE</scope>
    <source>
        <strain evidence="2">UW-1</strain>
    </source>
</reference>
<protein>
    <submittedName>
        <fullName evidence="2">Uncharacterized protein</fullName>
    </submittedName>
</protein>
<dbReference type="KEGG" id="app:CAP2UW1_4002"/>
<feature type="region of interest" description="Disordered" evidence="1">
    <location>
        <begin position="1"/>
        <end position="57"/>
    </location>
</feature>
<organism evidence="2">
    <name type="scientific">Accumulibacter regalis</name>
    <dbReference type="NCBI Taxonomy" id="522306"/>
    <lineage>
        <taxon>Bacteria</taxon>
        <taxon>Pseudomonadati</taxon>
        <taxon>Pseudomonadota</taxon>
        <taxon>Betaproteobacteria</taxon>
        <taxon>Candidatus Accumulibacter</taxon>
    </lineage>
</organism>
<accession>C7RN61</accession>
<reference evidence="2" key="2">
    <citation type="submission" date="2009-09" db="EMBL/GenBank/DDBJ databases">
        <title>Complete sequence of chromosome of Candidatus Accumulibacter phosphatis clade IIA str. UW-1.</title>
        <authorList>
            <consortium name="US DOE Joint Genome Institute"/>
            <person name="Martin H.G."/>
            <person name="Ivanova N."/>
            <person name="Kunin V."/>
            <person name="Warnecke F."/>
            <person name="Barry K."/>
            <person name="He S."/>
            <person name="Salamov A."/>
            <person name="Szeto E."/>
            <person name="Dalin E."/>
            <person name="Pangilinan J.L."/>
            <person name="Lapidus A."/>
            <person name="Lowry S."/>
            <person name="Kyrpides N.C."/>
            <person name="McMahon K.D."/>
            <person name="Hugenholtz P."/>
        </authorList>
    </citation>
    <scope>NUCLEOTIDE SEQUENCE [LARGE SCALE GENOMIC DNA]</scope>
    <source>
        <strain evidence="2">UW-1</strain>
    </source>
</reference>
<gene>
    <name evidence="2" type="ordered locus">CAP2UW1_4002</name>
</gene>
<dbReference type="AlphaFoldDB" id="C7RN61"/>
<dbReference type="EMBL" id="CP001715">
    <property type="protein sequence ID" value="ACV37247.1"/>
    <property type="molecule type" value="Genomic_DNA"/>
</dbReference>
<dbReference type="HOGENOM" id="CLU_2985924_0_0_4"/>
<sequence>MLGSCEIGQPQCVQEKARTRPAVVPASRKGSVPVSPVSDGQRLGKHVSGARLPGKNE</sequence>
<dbReference type="STRING" id="522306.CAP2UW1_4002"/>
<evidence type="ECO:0000313" key="2">
    <source>
        <dbReference type="EMBL" id="ACV37247.1"/>
    </source>
</evidence>
<proteinExistence type="predicted"/>
<evidence type="ECO:0000256" key="1">
    <source>
        <dbReference type="SAM" id="MobiDB-lite"/>
    </source>
</evidence>
<name>C7RN61_ACCRE</name>